<evidence type="ECO:0000313" key="2">
    <source>
        <dbReference type="Proteomes" id="UP001058290"/>
    </source>
</evidence>
<dbReference type="RefSeq" id="WP_260718714.1">
    <property type="nucleotide sequence ID" value="NZ_CP104377.1"/>
</dbReference>
<dbReference type="InterPro" id="IPR008311">
    <property type="entry name" value="UCP028101"/>
</dbReference>
<reference evidence="1" key="1">
    <citation type="submission" date="2022-09" db="EMBL/GenBank/DDBJ databases">
        <title>Bacterial diversity in gut of crayfish and pufferfish.</title>
        <authorList>
            <person name="Huang Y."/>
        </authorList>
    </citation>
    <scope>NUCLEOTIDE SEQUENCE</scope>
    <source>
        <strain evidence="1">PR12</strain>
    </source>
</reference>
<dbReference type="InterPro" id="IPR011047">
    <property type="entry name" value="Quinoprotein_ADH-like_sf"/>
</dbReference>
<dbReference type="SUPFAM" id="SSF50998">
    <property type="entry name" value="Quinoprotein alcohol dehydrogenase-like"/>
    <property type="match status" value="1"/>
</dbReference>
<dbReference type="Pfam" id="PF07433">
    <property type="entry name" value="DUF1513"/>
    <property type="match status" value="1"/>
</dbReference>
<dbReference type="EMBL" id="CP104377">
    <property type="protein sequence ID" value="UXC17628.1"/>
    <property type="molecule type" value="Genomic_DNA"/>
</dbReference>
<gene>
    <name evidence="1" type="ORF">N4T19_18285</name>
</gene>
<keyword evidence="2" id="KW-1185">Reference proteome</keyword>
<accession>A0ABY5ZVY8</accession>
<sequence length="406" mass="43261">MTDAALLSTSLPRRALLRGLGASAMGALSLAELSFAKDAGSTPGVTRLAAVWRDGGSAMAQDWAGVLEVLPQSGGGHAWRIAARTELPTRGHGVQTLPGGQLVFAARRPGDWLLRWQPKTGALQWAWMQEDRCFNGHVALAGPATAQAWQAQASAGGSGMLFTTETDLEDSQGCIGLRDATSLEKLAEWRSHGMDPHELLVLPAPLGKLPAGTLVVANGGIPTQSETGRSKKWLDSMDPSLVTLHPFDGRLLGQWKLPDPRLSIRHLAWDAARQRLGIALQAEHEDARRQSAPIFAVWDGQRLQLAQDQPPLAGYGGSVECAPLAQGGFVVSCPKSDCMAWFDAQARYLGSSPQGDVCPVALDGARLWAGGGHGVTERSSRSREQAVAALDTVTGLMFDNHWRLVG</sequence>
<organism evidence="1 2">
    <name type="scientific">Comamonas squillarum</name>
    <dbReference type="NCBI Taxonomy" id="2977320"/>
    <lineage>
        <taxon>Bacteria</taxon>
        <taxon>Pseudomonadati</taxon>
        <taxon>Pseudomonadota</taxon>
        <taxon>Betaproteobacteria</taxon>
        <taxon>Burkholderiales</taxon>
        <taxon>Comamonadaceae</taxon>
        <taxon>Comamonas</taxon>
    </lineage>
</organism>
<evidence type="ECO:0000313" key="1">
    <source>
        <dbReference type="EMBL" id="UXC17628.1"/>
    </source>
</evidence>
<protein>
    <submittedName>
        <fullName evidence="1">DUF1513 domain-containing protein</fullName>
    </submittedName>
</protein>
<name>A0ABY5ZVY8_9BURK</name>
<dbReference type="Proteomes" id="UP001058290">
    <property type="component" value="Chromosome"/>
</dbReference>
<proteinExistence type="predicted"/>